<evidence type="ECO:0000313" key="14">
    <source>
        <dbReference type="Proteomes" id="UP001316803"/>
    </source>
</evidence>
<dbReference type="Gene3D" id="3.50.50.60">
    <property type="entry name" value="FAD/NAD(P)-binding domain"/>
    <property type="match status" value="1"/>
</dbReference>
<keyword evidence="5 11" id="KW-0812">Transmembrane</keyword>
<dbReference type="SUPFAM" id="SSF103473">
    <property type="entry name" value="MFS general substrate transporter"/>
    <property type="match status" value="1"/>
</dbReference>
<keyword evidence="6" id="KW-0274">FAD</keyword>
<evidence type="ECO:0000256" key="11">
    <source>
        <dbReference type="SAM" id="Phobius"/>
    </source>
</evidence>
<comment type="subcellular location">
    <subcellularLocation>
        <location evidence="1">Membrane</location>
        <topology evidence="1">Multi-pass membrane protein</topology>
    </subcellularLocation>
</comment>
<keyword evidence="8" id="KW-0560">Oxidoreductase</keyword>
<feature type="transmembrane region" description="Helical" evidence="11">
    <location>
        <begin position="238"/>
        <end position="256"/>
    </location>
</feature>
<dbReference type="PROSITE" id="PS50850">
    <property type="entry name" value="MFS"/>
    <property type="match status" value="1"/>
</dbReference>
<dbReference type="GO" id="GO:0005351">
    <property type="term" value="F:carbohydrate:proton symporter activity"/>
    <property type="evidence" value="ECO:0007669"/>
    <property type="project" value="TreeGrafter"/>
</dbReference>
<dbReference type="GO" id="GO:0016020">
    <property type="term" value="C:membrane"/>
    <property type="evidence" value="ECO:0007669"/>
    <property type="project" value="UniProtKB-SubCell"/>
</dbReference>
<dbReference type="NCBIfam" id="TIGR00879">
    <property type="entry name" value="SP"/>
    <property type="match status" value="1"/>
</dbReference>
<evidence type="ECO:0000256" key="4">
    <source>
        <dbReference type="ARBA" id="ARBA00022630"/>
    </source>
</evidence>
<dbReference type="Gene3D" id="1.20.1250.20">
    <property type="entry name" value="MFS general substrate transporter like domains"/>
    <property type="match status" value="1"/>
</dbReference>
<feature type="transmembrane region" description="Helical" evidence="11">
    <location>
        <begin position="51"/>
        <end position="69"/>
    </location>
</feature>
<dbReference type="InterPro" id="IPR050360">
    <property type="entry name" value="MFS_Sugar_Transporters"/>
</dbReference>
<dbReference type="PANTHER" id="PTHR48022:SF68">
    <property type="entry name" value="MAJOR FACILITATOR SUPERFAMILY (MFS) PROFILE DOMAIN-CONTAINING PROTEIN-RELATED"/>
    <property type="match status" value="1"/>
</dbReference>
<dbReference type="InterPro" id="IPR036188">
    <property type="entry name" value="FAD/NAD-bd_sf"/>
</dbReference>
<keyword evidence="14" id="KW-1185">Reference proteome</keyword>
<dbReference type="GO" id="GO:0016491">
    <property type="term" value="F:oxidoreductase activity"/>
    <property type="evidence" value="ECO:0007669"/>
    <property type="project" value="UniProtKB-KW"/>
</dbReference>
<dbReference type="InterPro" id="IPR005828">
    <property type="entry name" value="MFS_sugar_transport-like"/>
</dbReference>
<dbReference type="FunFam" id="1.20.1250.20:FF:000061">
    <property type="entry name" value="MFS sugar transporter"/>
    <property type="match status" value="1"/>
</dbReference>
<reference evidence="13 14" key="1">
    <citation type="submission" date="2022-12" db="EMBL/GenBank/DDBJ databases">
        <title>Genomic features and morphological characterization of a novel Knufia sp. strain isolated from spacecraft assembly facility.</title>
        <authorList>
            <person name="Teixeira M."/>
            <person name="Chander A.M."/>
            <person name="Stajich J.E."/>
            <person name="Venkateswaran K."/>
        </authorList>
    </citation>
    <scope>NUCLEOTIDE SEQUENCE [LARGE SCALE GENOMIC DNA]</scope>
    <source>
        <strain evidence="13 14">FJI-L2-BK-P2</strain>
    </source>
</reference>
<evidence type="ECO:0000256" key="5">
    <source>
        <dbReference type="ARBA" id="ARBA00022692"/>
    </source>
</evidence>
<sequence>MVVGAILQASSYQLAQFIIGRIVTGLGNGLNTSTVPTWQSECSRSHRRGQLVMVEGALITGGIMIAYWLDFGFYFLDPNEISWRFPLAFQIVFCLFILAFVLSLPESPRWLVYKGREDEAMKVLGALSDEDPNSPAVKEEFYAIKDTVLEASKGSFRDLFTMDENRHFHRVVLAYVNQMFQQISGINLITYYIPNVIENEVGLTPFLSKLIAACNGTEYFLASWIAVFTVEKTGRRKLMLFGAVGMSICMICLAATDSQALKGNTGAGYAEVVFLFLFNTCFAIGWLGMTWLYPAEIVPLKIRAPANAVATSGNWIWNFMVVMITPVAFDTIKYQTYIIFAVINAFIVPCVYFFYPETAYRSLEEMDAIFVKTKSVFSVVSVARNEPRRYGKHGEVLISYDETDMAHRRRSSVGGAAVRRDKNEKGGDEQETRSYDSQSTAQMIESPSQQPVVIVGRGLVGLCLAQALKKADIPCTVYERDDALETDKGGGWAITIHWALQALQECLPANLFRQLADIQVDREQGIRDTGRFLFLDLATAQPKYEIPPSKRMRVNRRLLRLLLAEGIDIRYGKHLVSFNAAEGDHAATVTFGDGTSADSKLVIGCDGSNSKMRHLLFGEDSTKSRLYHLPVRALGVTIRMTEQQIVPLRQIDPLLFQGSHPETGTFLWYSTISTPSLNRSDGADEPYYEGQLIMSWLYRLPDDDVPADHEERRMLMRRMAAPFHDTLRTAVELVPKGTAVKEVRLADWPTQAWPNHEGKVGLCGDAAHAMTMFRGEAFNHGVTDAAKLARLLVWVRDEEMTMRDAIDEYEEELVSRTYEAVLLSRQACLDAHSLQDLGPDSPLVSKRARILAPATTVSGKEGASMPKG</sequence>
<evidence type="ECO:0000256" key="10">
    <source>
        <dbReference type="SAM" id="MobiDB-lite"/>
    </source>
</evidence>
<dbReference type="InterPro" id="IPR003663">
    <property type="entry name" value="Sugar/inositol_transpt"/>
</dbReference>
<proteinExistence type="inferred from homology"/>
<accession>A0AAN8EKJ8</accession>
<evidence type="ECO:0000256" key="1">
    <source>
        <dbReference type="ARBA" id="ARBA00004141"/>
    </source>
</evidence>
<dbReference type="AlphaFoldDB" id="A0AAN8EKJ8"/>
<organism evidence="13 14">
    <name type="scientific">Knufia fluminis</name>
    <dbReference type="NCBI Taxonomy" id="191047"/>
    <lineage>
        <taxon>Eukaryota</taxon>
        <taxon>Fungi</taxon>
        <taxon>Dikarya</taxon>
        <taxon>Ascomycota</taxon>
        <taxon>Pezizomycotina</taxon>
        <taxon>Eurotiomycetes</taxon>
        <taxon>Chaetothyriomycetidae</taxon>
        <taxon>Chaetothyriales</taxon>
        <taxon>Trichomeriaceae</taxon>
        <taxon>Knufia</taxon>
    </lineage>
</organism>
<dbReference type="InterPro" id="IPR002938">
    <property type="entry name" value="FAD-bd"/>
</dbReference>
<feature type="compositionally biased region" description="Basic and acidic residues" evidence="10">
    <location>
        <begin position="418"/>
        <end position="434"/>
    </location>
</feature>
<dbReference type="SUPFAM" id="SSF51905">
    <property type="entry name" value="FAD/NAD(P)-binding domain"/>
    <property type="match status" value="1"/>
</dbReference>
<evidence type="ECO:0000256" key="2">
    <source>
        <dbReference type="ARBA" id="ARBA00010992"/>
    </source>
</evidence>
<feature type="region of interest" description="Disordered" evidence="10">
    <location>
        <begin position="408"/>
        <end position="444"/>
    </location>
</feature>
<dbReference type="Pfam" id="PF00083">
    <property type="entry name" value="Sugar_tr"/>
    <property type="match status" value="1"/>
</dbReference>
<comment type="caution">
    <text evidence="13">The sequence shown here is derived from an EMBL/GenBank/DDBJ whole genome shotgun (WGS) entry which is preliminary data.</text>
</comment>
<gene>
    <name evidence="13" type="ORF">OHC33_002518</name>
</gene>
<evidence type="ECO:0000256" key="6">
    <source>
        <dbReference type="ARBA" id="ARBA00022827"/>
    </source>
</evidence>
<evidence type="ECO:0000256" key="3">
    <source>
        <dbReference type="ARBA" id="ARBA00022448"/>
    </source>
</evidence>
<feature type="compositionally biased region" description="Polar residues" evidence="10">
    <location>
        <begin position="435"/>
        <end position="444"/>
    </location>
</feature>
<comment type="similarity">
    <text evidence="2">Belongs to the major facilitator superfamily. Sugar transporter (TC 2.A.1.1) family.</text>
</comment>
<evidence type="ECO:0000256" key="8">
    <source>
        <dbReference type="ARBA" id="ARBA00023002"/>
    </source>
</evidence>
<dbReference type="EMBL" id="JAKLMC020000005">
    <property type="protein sequence ID" value="KAK5955945.1"/>
    <property type="molecule type" value="Genomic_DNA"/>
</dbReference>
<keyword evidence="4" id="KW-0285">Flavoprotein</keyword>
<dbReference type="PANTHER" id="PTHR48022">
    <property type="entry name" value="PLASTIDIC GLUCOSE TRANSPORTER 4"/>
    <property type="match status" value="1"/>
</dbReference>
<name>A0AAN8EKJ8_9EURO</name>
<dbReference type="GO" id="GO:0071949">
    <property type="term" value="F:FAD binding"/>
    <property type="evidence" value="ECO:0007669"/>
    <property type="project" value="InterPro"/>
</dbReference>
<protein>
    <recommendedName>
        <fullName evidence="12">Major facilitator superfamily (MFS) profile domain-containing protein</fullName>
    </recommendedName>
</protein>
<dbReference type="Proteomes" id="UP001316803">
    <property type="component" value="Unassembled WGS sequence"/>
</dbReference>
<dbReference type="InterPro" id="IPR036259">
    <property type="entry name" value="MFS_trans_sf"/>
</dbReference>
<evidence type="ECO:0000259" key="12">
    <source>
        <dbReference type="PROSITE" id="PS50850"/>
    </source>
</evidence>
<evidence type="ECO:0000256" key="9">
    <source>
        <dbReference type="ARBA" id="ARBA00023136"/>
    </source>
</evidence>
<evidence type="ECO:0000313" key="13">
    <source>
        <dbReference type="EMBL" id="KAK5955945.1"/>
    </source>
</evidence>
<keyword evidence="7 11" id="KW-1133">Transmembrane helix</keyword>
<evidence type="ECO:0000256" key="7">
    <source>
        <dbReference type="ARBA" id="ARBA00022989"/>
    </source>
</evidence>
<feature type="transmembrane region" description="Helical" evidence="11">
    <location>
        <begin position="81"/>
        <end position="104"/>
    </location>
</feature>
<feature type="transmembrane region" description="Helical" evidence="11">
    <location>
        <begin position="334"/>
        <end position="355"/>
    </location>
</feature>
<keyword evidence="3" id="KW-0813">Transport</keyword>
<keyword evidence="9 11" id="KW-0472">Membrane</keyword>
<dbReference type="PRINTS" id="PR00420">
    <property type="entry name" value="RNGMNOXGNASE"/>
</dbReference>
<dbReference type="InterPro" id="IPR020846">
    <property type="entry name" value="MFS_dom"/>
</dbReference>
<dbReference type="Pfam" id="PF01494">
    <property type="entry name" value="FAD_binding_3"/>
    <property type="match status" value="1"/>
</dbReference>
<feature type="domain" description="Major facilitator superfamily (MFS) profile" evidence="12">
    <location>
        <begin position="1"/>
        <end position="359"/>
    </location>
</feature>
<feature type="transmembrane region" description="Helical" evidence="11">
    <location>
        <begin position="268"/>
        <end position="293"/>
    </location>
</feature>